<dbReference type="GO" id="GO:0005615">
    <property type="term" value="C:extracellular space"/>
    <property type="evidence" value="ECO:0007669"/>
    <property type="project" value="InterPro"/>
</dbReference>
<feature type="chain" id="PRO_5018716892" evidence="5">
    <location>
        <begin position="22"/>
        <end position="489"/>
    </location>
</feature>
<accession>A0A3Q2ZKW4</accession>
<evidence type="ECO:0000256" key="4">
    <source>
        <dbReference type="SAM" id="Coils"/>
    </source>
</evidence>
<dbReference type="GeneTree" id="ENSGT00390000006215"/>
<dbReference type="GO" id="GO:0030500">
    <property type="term" value="P:regulation of bone mineralization"/>
    <property type="evidence" value="ECO:0007669"/>
    <property type="project" value="TreeGrafter"/>
</dbReference>
<dbReference type="STRING" id="37003.ENSKMAP00000004251"/>
<dbReference type="OMA" id="CCRCRSH"/>
<keyword evidence="7" id="KW-1185">Reference proteome</keyword>
<feature type="signal peptide" evidence="5">
    <location>
        <begin position="1"/>
        <end position="21"/>
    </location>
</feature>
<dbReference type="Proteomes" id="UP000264800">
    <property type="component" value="Unplaced"/>
</dbReference>
<evidence type="ECO:0000256" key="5">
    <source>
        <dbReference type="SAM" id="SignalP"/>
    </source>
</evidence>
<dbReference type="Pfam" id="PF05782">
    <property type="entry name" value="ECM1"/>
    <property type="match status" value="2"/>
</dbReference>
<dbReference type="Gene3D" id="1.10.246.10">
    <property type="match status" value="3"/>
</dbReference>
<dbReference type="InterPro" id="IPR008605">
    <property type="entry name" value="ECM1"/>
</dbReference>
<evidence type="ECO:0000313" key="7">
    <source>
        <dbReference type="Proteomes" id="UP000264800"/>
    </source>
</evidence>
<keyword evidence="3" id="KW-0677">Repeat</keyword>
<keyword evidence="5" id="KW-0732">Signal</keyword>
<evidence type="ECO:0000256" key="2">
    <source>
        <dbReference type="ARBA" id="ARBA00022525"/>
    </source>
</evidence>
<sequence length="489" mass="54963">MAAFGAAVCASVLLLVSLSSSCKDEHDCLQHEVTFEEIMREIQQHNSEMEQTEVDLGDLLDDELSVDKPRMVHPPTDTGPRGFVPRSFGGLPLDYPVQFPLGRPTPDNIQAICLHGDHRPRYPDSYFPRSYFSKQKRKAAAVNNAESWFSTCCKGNQTWGEEGTLCCATQAWEHSVKLFCEADSSVKDRLYKCCMETGNKRLNCFSQDSPNPNYEPTEELPVEPLHSPANFNFERAACSRNLMNPFNLRAAAANPSTPQIADINFPPGRPTKENIDSLCDNQMLRPLYTTKCLPSSGYKLLARQVKTINRLEKGFKHCCRVKVRALSCAKLKWRMEVNKYCSARMEDQAGFQCCVGKKGKDRHSCFRLSSPDPHYNATAATEEVPLGKICDTHKIIKNRFHVGFSLKAFVKQCCPLPEENKTNCLVQKLEEMSQSLCSSNKNHGPAVRRCCKTQSQEGISQCVSNIVTDAVSRATHIQRRKKKKICPLP</sequence>
<reference evidence="6" key="1">
    <citation type="submission" date="2025-08" db="UniProtKB">
        <authorList>
            <consortium name="Ensembl"/>
        </authorList>
    </citation>
    <scope>IDENTIFICATION</scope>
</reference>
<name>A0A3Q2ZKW4_KRYMA</name>
<dbReference type="OrthoDB" id="9889855at2759"/>
<dbReference type="SUPFAM" id="SSF48552">
    <property type="entry name" value="Serum albumin-like"/>
    <property type="match status" value="3"/>
</dbReference>
<dbReference type="GeneID" id="108241034"/>
<keyword evidence="2" id="KW-0964">Secreted</keyword>
<reference evidence="6" key="2">
    <citation type="submission" date="2025-09" db="UniProtKB">
        <authorList>
            <consortium name="Ensembl"/>
        </authorList>
    </citation>
    <scope>IDENTIFICATION</scope>
</reference>
<dbReference type="AlphaFoldDB" id="A0A3Q2ZKW4"/>
<dbReference type="Ensembl" id="ENSKMAT00000004334.1">
    <property type="protein sequence ID" value="ENSKMAP00000004251.1"/>
    <property type="gene ID" value="ENSKMAG00000003242.1"/>
</dbReference>
<comment type="subcellular location">
    <subcellularLocation>
        <location evidence="1">Secreted</location>
    </subcellularLocation>
</comment>
<dbReference type="PANTHER" id="PTHR16776:SF3">
    <property type="entry name" value="EXTRACELLULAR MATRIX PROTEIN 1"/>
    <property type="match status" value="1"/>
</dbReference>
<dbReference type="RefSeq" id="XP_017280422.1">
    <property type="nucleotide sequence ID" value="XM_017424933.3"/>
</dbReference>
<feature type="coiled-coil region" evidence="4">
    <location>
        <begin position="35"/>
        <end position="62"/>
    </location>
</feature>
<keyword evidence="4" id="KW-0175">Coiled coil</keyword>
<dbReference type="PANTHER" id="PTHR16776">
    <property type="entry name" value="EXTRACELLULAR MATRIX PROTEIN 1"/>
    <property type="match status" value="1"/>
</dbReference>
<organism evidence="6 7">
    <name type="scientific">Kryptolebias marmoratus</name>
    <name type="common">Mangrove killifish</name>
    <name type="synonym">Rivulus marmoratus</name>
    <dbReference type="NCBI Taxonomy" id="37003"/>
    <lineage>
        <taxon>Eukaryota</taxon>
        <taxon>Metazoa</taxon>
        <taxon>Chordata</taxon>
        <taxon>Craniata</taxon>
        <taxon>Vertebrata</taxon>
        <taxon>Euteleostomi</taxon>
        <taxon>Actinopterygii</taxon>
        <taxon>Neopterygii</taxon>
        <taxon>Teleostei</taxon>
        <taxon>Neoteleostei</taxon>
        <taxon>Acanthomorphata</taxon>
        <taxon>Ovalentaria</taxon>
        <taxon>Atherinomorphae</taxon>
        <taxon>Cyprinodontiformes</taxon>
        <taxon>Rivulidae</taxon>
        <taxon>Kryptolebias</taxon>
    </lineage>
</organism>
<dbReference type="InterPro" id="IPR020858">
    <property type="entry name" value="Serum_albumin-like"/>
</dbReference>
<evidence type="ECO:0000313" key="6">
    <source>
        <dbReference type="Ensembl" id="ENSKMAP00000004251.1"/>
    </source>
</evidence>
<proteinExistence type="predicted"/>
<dbReference type="GO" id="GO:0007165">
    <property type="term" value="P:signal transduction"/>
    <property type="evidence" value="ECO:0007669"/>
    <property type="project" value="InterPro"/>
</dbReference>
<protein>
    <submittedName>
        <fullName evidence="6">Extracellular matrix protein 1b</fullName>
    </submittedName>
</protein>
<evidence type="ECO:0000256" key="3">
    <source>
        <dbReference type="ARBA" id="ARBA00022737"/>
    </source>
</evidence>
<evidence type="ECO:0000256" key="1">
    <source>
        <dbReference type="ARBA" id="ARBA00004613"/>
    </source>
</evidence>